<dbReference type="EMBL" id="JBBWWR010000018">
    <property type="protein sequence ID" value="KAK8943870.1"/>
    <property type="molecule type" value="Genomic_DNA"/>
</dbReference>
<proteinExistence type="predicted"/>
<feature type="repeat" description="PPR" evidence="2">
    <location>
        <begin position="573"/>
        <end position="607"/>
    </location>
</feature>
<dbReference type="NCBIfam" id="TIGR00756">
    <property type="entry name" value="PPR"/>
    <property type="match status" value="9"/>
</dbReference>
<feature type="repeat" description="PPR" evidence="2">
    <location>
        <begin position="608"/>
        <end position="642"/>
    </location>
</feature>
<evidence type="ECO:0000313" key="4">
    <source>
        <dbReference type="Proteomes" id="UP001412067"/>
    </source>
</evidence>
<comment type="caution">
    <text evidence="3">The sequence shown here is derived from an EMBL/GenBank/DDBJ whole genome shotgun (WGS) entry which is preliminary data.</text>
</comment>
<evidence type="ECO:0000256" key="2">
    <source>
        <dbReference type="PROSITE-ProRule" id="PRU00708"/>
    </source>
</evidence>
<sequence length="874" mass="98939">MSSALIGYRRPPNTWCCLGFLSCQYILVQGSHVDKTEGNDQSRASLSSSSFFLLQCARPSLSGARYPSEPFFVYVHFRKPEKQSFVVNLAGVSNQINRFHSKSKLDGVNLASKVKCPLKRSSYGGSIPFILKSLEDNKDIDDALNQWQGNLSSKERTIILKEQTDWQRALEIFNWFKTKSCYELNVIHYNIMLRLLGMDRQWDAVRSLWNEMKSQGIIPTNSTYGTLINAYSKGGLERESLVWLGEMYKHGLKPDEVTMGTVVQSYKKAGEFNKAENFFKRWSMAMGHAPRAQKGYSLYTYNTLIDTYGKAGLLGEASNAFAQMLSQGIVPDTITFNTMIHICGSHERFEEVVSLVEMMEEARCPLGTRTYNILISLYAKCDDIVLATRYFEKMKDEGLAPDIVSYRTLLYELSLRCMVQKAESLIVEMEMKGLEIDEYTLTTLTRMYLKVGMLQQAWAWFEKFCDKMGSECYAANIDAFGEHGNLFFAEKALACCTKTNNLSGLVFNVMIKAYGAKKEYDKACDLFNIMDSYAILPDKYTYGSLIQLLSGAELPHKALTYVRSMQIAGLVSDCVPYSMVISSFIKVGEVKRAEDLLKEMIKFGVQPDIIVYSVLINAFAEVGSVREAVTYLESMKSAGLVPNSIICNSLLKLYTKVGYLREAEEIYRLAKTLAGGPLLYSSNCMIQLYCENAMIREAEEIFHCLKSTGEATEFSYAMMLCLYKKMGRFEVAYKVAQEMRELCLISDALSYNNMIGFYAADGRMKEALKTFQQMLATGIQPDDATFRSLGIIMIKRGASKQAIKHLENIREEDSRGGYQEWLKAMCSMVRLDETTYGFVGKKKGQYEGDLGKVRFYEGIGSYRESLYSKQYSCG</sequence>
<feature type="repeat" description="PPR" evidence="2">
    <location>
        <begin position="747"/>
        <end position="781"/>
    </location>
</feature>
<dbReference type="SUPFAM" id="SSF81901">
    <property type="entry name" value="HCP-like"/>
    <property type="match status" value="1"/>
</dbReference>
<dbReference type="SUPFAM" id="SSF48452">
    <property type="entry name" value="TPR-like"/>
    <property type="match status" value="1"/>
</dbReference>
<feature type="repeat" description="PPR" evidence="2">
    <location>
        <begin position="332"/>
        <end position="366"/>
    </location>
</feature>
<dbReference type="InterPro" id="IPR002885">
    <property type="entry name" value="PPR_rpt"/>
</dbReference>
<feature type="repeat" description="PPR" evidence="2">
    <location>
        <begin position="297"/>
        <end position="331"/>
    </location>
</feature>
<evidence type="ECO:0000313" key="3">
    <source>
        <dbReference type="EMBL" id="KAK8943870.1"/>
    </source>
</evidence>
<dbReference type="PANTHER" id="PTHR47933:SF10">
    <property type="entry name" value="OS03G0162900 PROTEIN"/>
    <property type="match status" value="1"/>
</dbReference>
<keyword evidence="1" id="KW-0677">Repeat</keyword>
<feature type="repeat" description="PPR" evidence="2">
    <location>
        <begin position="185"/>
        <end position="219"/>
    </location>
</feature>
<dbReference type="InterPro" id="IPR011990">
    <property type="entry name" value="TPR-like_helical_dom_sf"/>
</dbReference>
<dbReference type="Gene3D" id="1.25.40.10">
    <property type="entry name" value="Tetratricopeptide repeat domain"/>
    <property type="match status" value="4"/>
</dbReference>
<evidence type="ECO:0000256" key="1">
    <source>
        <dbReference type="ARBA" id="ARBA00022737"/>
    </source>
</evidence>
<accession>A0ABR2LL67</accession>
<feature type="repeat" description="PPR" evidence="2">
    <location>
        <begin position="367"/>
        <end position="401"/>
    </location>
</feature>
<reference evidence="3 4" key="1">
    <citation type="journal article" date="2022" name="Nat. Plants">
        <title>Genomes of leafy and leafless Platanthera orchids illuminate the evolution of mycoheterotrophy.</title>
        <authorList>
            <person name="Li M.H."/>
            <person name="Liu K.W."/>
            <person name="Li Z."/>
            <person name="Lu H.C."/>
            <person name="Ye Q.L."/>
            <person name="Zhang D."/>
            <person name="Wang J.Y."/>
            <person name="Li Y.F."/>
            <person name="Zhong Z.M."/>
            <person name="Liu X."/>
            <person name="Yu X."/>
            <person name="Liu D.K."/>
            <person name="Tu X.D."/>
            <person name="Liu B."/>
            <person name="Hao Y."/>
            <person name="Liao X.Y."/>
            <person name="Jiang Y.T."/>
            <person name="Sun W.H."/>
            <person name="Chen J."/>
            <person name="Chen Y.Q."/>
            <person name="Ai Y."/>
            <person name="Zhai J.W."/>
            <person name="Wu S.S."/>
            <person name="Zhou Z."/>
            <person name="Hsiao Y.Y."/>
            <person name="Wu W.L."/>
            <person name="Chen Y.Y."/>
            <person name="Lin Y.F."/>
            <person name="Hsu J.L."/>
            <person name="Li C.Y."/>
            <person name="Wang Z.W."/>
            <person name="Zhao X."/>
            <person name="Zhong W.Y."/>
            <person name="Ma X.K."/>
            <person name="Ma L."/>
            <person name="Huang J."/>
            <person name="Chen G.Z."/>
            <person name="Huang M.Z."/>
            <person name="Huang L."/>
            <person name="Peng D.H."/>
            <person name="Luo Y.B."/>
            <person name="Zou S.Q."/>
            <person name="Chen S.P."/>
            <person name="Lan S."/>
            <person name="Tsai W.C."/>
            <person name="Van de Peer Y."/>
            <person name="Liu Z.J."/>
        </authorList>
    </citation>
    <scope>NUCLEOTIDE SEQUENCE [LARGE SCALE GENOMIC DNA]</scope>
    <source>
        <strain evidence="3">Lor288</strain>
    </source>
</reference>
<dbReference type="PANTHER" id="PTHR47933">
    <property type="entry name" value="PENTATRICOPEPTIDE REPEAT-CONTAINING PROTEIN 1, MITOCHONDRIAL"/>
    <property type="match status" value="1"/>
</dbReference>
<dbReference type="Pfam" id="PF01535">
    <property type="entry name" value="PPR"/>
    <property type="match status" value="4"/>
</dbReference>
<organism evidence="3 4">
    <name type="scientific">Platanthera guangdongensis</name>
    <dbReference type="NCBI Taxonomy" id="2320717"/>
    <lineage>
        <taxon>Eukaryota</taxon>
        <taxon>Viridiplantae</taxon>
        <taxon>Streptophyta</taxon>
        <taxon>Embryophyta</taxon>
        <taxon>Tracheophyta</taxon>
        <taxon>Spermatophyta</taxon>
        <taxon>Magnoliopsida</taxon>
        <taxon>Liliopsida</taxon>
        <taxon>Asparagales</taxon>
        <taxon>Orchidaceae</taxon>
        <taxon>Orchidoideae</taxon>
        <taxon>Orchideae</taxon>
        <taxon>Orchidinae</taxon>
        <taxon>Platanthera</taxon>
    </lineage>
</organism>
<dbReference type="Pfam" id="PF13041">
    <property type="entry name" value="PPR_2"/>
    <property type="match status" value="6"/>
</dbReference>
<dbReference type="PROSITE" id="PS51375">
    <property type="entry name" value="PPR"/>
    <property type="match status" value="10"/>
</dbReference>
<name>A0ABR2LL67_9ASPA</name>
<protein>
    <submittedName>
        <fullName evidence="3">Pentatricopeptide repeat-containing protein</fullName>
    </submittedName>
</protein>
<feature type="repeat" description="PPR" evidence="2">
    <location>
        <begin position="255"/>
        <end position="290"/>
    </location>
</feature>
<dbReference type="Proteomes" id="UP001412067">
    <property type="component" value="Unassembled WGS sequence"/>
</dbReference>
<feature type="repeat" description="PPR" evidence="2">
    <location>
        <begin position="503"/>
        <end position="537"/>
    </location>
</feature>
<gene>
    <name evidence="3" type="ORF">KSP40_PGU019893</name>
</gene>
<feature type="repeat" description="PPR" evidence="2">
    <location>
        <begin position="220"/>
        <end position="254"/>
    </location>
</feature>
<dbReference type="InterPro" id="IPR051240">
    <property type="entry name" value="Mito_RNA-Proc/Resp"/>
</dbReference>
<keyword evidence="4" id="KW-1185">Reference proteome</keyword>